<dbReference type="OrthoDB" id="21499at2759"/>
<dbReference type="PANTHER" id="PTHR14689">
    <property type="entry name" value="PHORBOL-ESTER_DAG-TYPE DOMAIN-CONTAINING PROTEIN"/>
    <property type="match status" value="1"/>
</dbReference>
<feature type="compositionally biased region" description="Basic and acidic residues" evidence="1">
    <location>
        <begin position="704"/>
        <end position="726"/>
    </location>
</feature>
<keyword evidence="4" id="KW-1185">Reference proteome</keyword>
<dbReference type="STRING" id="610380.E2C9J9"/>
<feature type="compositionally biased region" description="Polar residues" evidence="1">
    <location>
        <begin position="508"/>
        <end position="527"/>
    </location>
</feature>
<accession>E2C9J9</accession>
<gene>
    <name evidence="3" type="ORF">EAI_06121</name>
</gene>
<feature type="compositionally biased region" description="Polar residues" evidence="1">
    <location>
        <begin position="401"/>
        <end position="410"/>
    </location>
</feature>
<dbReference type="Proteomes" id="UP000008237">
    <property type="component" value="Unassembled WGS sequence"/>
</dbReference>
<dbReference type="InterPro" id="IPR025451">
    <property type="entry name" value="DUF4211"/>
</dbReference>
<dbReference type="OMA" id="QPYNGTT"/>
<sequence length="1583" mass="175753">MDPVGSWYASYNRLTASSSSGTFQTTSTTTGDFVSHHLATAPTQTVPSTTTSQLLLQAAHTTVTLAGQPSPFNPGGFLSPSPVGYDVFSPLFHHPNSKQAHYVTQHRQALAQVQAVSVTKQNTTTESDIPALRENYSSAHQATFFEQQGASTSPTTSTLAWTHQNNSQLPSPFGILPHESVVPSSPGPPSTKPNSTVYENNFNAHFNTTQTINNINSQLTSPSACGTDFKASGCPDTKKSVNVRSQSPSTINTKSVVSTSQVSSSQTFFQQVPTTFTSDTLTNSYTVGNGNQSSGNGKVQASLHQQSCIVSTPNNTSGKEYRIPQPPSRSTTSATIFLNNSVRSGASQIQDKQGARNSNFTSLPNKTTAATQQSIQTKAQTKIYPELGSHIEHRRNEPQGHDNNQSSPISFSIMDSRGLNYAANNTANCNNTNGKLTGNQRTSSNGRSKSVTSTDSAYSSNTASQNGPDCGVVVPRRPSPLQAHSQASPLGHVPSPAYPMYNSPMATMSSPSPLQQHAENNGNQCASSAPYKSGIQQQVTPPSPLDVTVSRSASQGQVAYSSVITRALGTTENNKATYNTENKTYDRQQQQQQDFAQAQKQQVCWETDNRQTNSNRKFVAVYAGANTDINAQNLPVQQQVQRLVNVSDRQQPYFETNQVALQDLSSCRGDPMSIVKNLQTLQGPCHIQQHVAVTTPTSTTEQQKQVEERRKVDNANKKKKSLEKGGHGTSLNELTSTTTMTEYLSRIPPPAHHNANQQQQNGYFDFERWNLPHPPAKMFPTASGAFSSQSSLHHTSNFVGTPAHQHQPLMVSHHHAPPPIPYFPTFHIPTGHHPHHPHEFQSSVDITPIGFGESATNQNSNYNQEVRNDQPKVIVPNIEEELGFLQQDQQLMPTMNQINKDFKRPNKDHNVGFMTSYLKFLQGERDPSPPPAIRGGRKAAWNRSKPYIPVEPSKPAEASTNGETVKLQEKLTSLKETPAIDYANDPRYFPLPKERKKQNFDSSDDGFTSDDDFLFPPKKTEKKIQSTNNTANTEVVAIKPEGQKSRKGRPIKPGGPTDRKRRAAAAAAEAVVNSPNDKKVSKKVEEVDPLLLPPRRETSRRKAKEKTSVKQFLDRQQGIDYFDNDEEQVDSDSDPAWTPAVKLAGDEEEKRKKRARPVITKKIRKILEEDGYSSGEIIVTKKSTKRKHEVSLKNSYNSSKISCKIDEKLIASVSDEDIDISPFKSGEFVVIKTDLDEEYPPLWRIDGKTLLQKYEPFKSNGKTLYRNISTYSGWAPQNRHIYQQVPVKFLQQGKIETIVEFLRDEMIIDDSESIDKSMKDTEKYQDNFEVYIQTLISQALDSNFLTEIFQEQDDYFLSNVKTVDDVTDERKRRLLSTTKWKQNIVTAISTWPCLNVLKDLPEHKGKYCAGCQQTKIYARVLLYGQPYNGTTLEGSQPDPKVSYEKDFLFCRICQTKVALYNKVAHQKYLMFLECAGRVTEKRVADPHKDTTIILNELLADEAWLNQLFKEVRSIWAEIDSMEQQAKIKVKSKATLPSSTIASTPNVLTFKEAANPSDSQVPIQNTEKNSQTVPCNMQVSNMSS</sequence>
<feature type="compositionally biased region" description="Acidic residues" evidence="1">
    <location>
        <begin position="1002"/>
        <end position="1013"/>
    </location>
</feature>
<dbReference type="InParanoid" id="E2C9J9"/>
<feature type="compositionally biased region" description="Low complexity" evidence="1">
    <location>
        <begin position="424"/>
        <end position="433"/>
    </location>
</feature>
<feature type="region of interest" description="Disordered" evidence="1">
    <location>
        <begin position="393"/>
        <end position="412"/>
    </location>
</feature>
<feature type="region of interest" description="Disordered" evidence="1">
    <location>
        <begin position="508"/>
        <end position="548"/>
    </location>
</feature>
<dbReference type="PANTHER" id="PTHR14689:SF0">
    <property type="entry name" value="COILED-COIL DOMAIN-CONTAINING PROTEIN 82"/>
    <property type="match status" value="1"/>
</dbReference>
<feature type="region of interest" description="Disordered" evidence="1">
    <location>
        <begin position="983"/>
        <end position="1083"/>
    </location>
</feature>
<dbReference type="GO" id="GO:0005634">
    <property type="term" value="C:nucleus"/>
    <property type="evidence" value="ECO:0007669"/>
    <property type="project" value="TreeGrafter"/>
</dbReference>
<evidence type="ECO:0000259" key="2">
    <source>
        <dbReference type="Pfam" id="PF13926"/>
    </source>
</evidence>
<feature type="region of interest" description="Disordered" evidence="1">
    <location>
        <begin position="344"/>
        <end position="377"/>
    </location>
</feature>
<feature type="domain" description="DUF4211" evidence="2">
    <location>
        <begin position="1312"/>
        <end position="1432"/>
    </location>
</feature>
<protein>
    <submittedName>
        <fullName evidence="3">Glutamine and serine-rich protein 1</fullName>
    </submittedName>
</protein>
<dbReference type="EMBL" id="GL453868">
    <property type="protein sequence ID" value="EFN75338.1"/>
    <property type="molecule type" value="Genomic_DNA"/>
</dbReference>
<evidence type="ECO:0000313" key="3">
    <source>
        <dbReference type="EMBL" id="EFN75338.1"/>
    </source>
</evidence>
<evidence type="ECO:0000256" key="1">
    <source>
        <dbReference type="SAM" id="MobiDB-lite"/>
    </source>
</evidence>
<proteinExistence type="predicted"/>
<dbReference type="Pfam" id="PF13926">
    <property type="entry name" value="DUF4211"/>
    <property type="match status" value="1"/>
</dbReference>
<organism evidence="4">
    <name type="scientific">Harpegnathos saltator</name>
    <name type="common">Jerdon's jumping ant</name>
    <dbReference type="NCBI Taxonomy" id="610380"/>
    <lineage>
        <taxon>Eukaryota</taxon>
        <taxon>Metazoa</taxon>
        <taxon>Ecdysozoa</taxon>
        <taxon>Arthropoda</taxon>
        <taxon>Hexapoda</taxon>
        <taxon>Insecta</taxon>
        <taxon>Pterygota</taxon>
        <taxon>Neoptera</taxon>
        <taxon>Endopterygota</taxon>
        <taxon>Hymenoptera</taxon>
        <taxon>Apocrita</taxon>
        <taxon>Aculeata</taxon>
        <taxon>Formicoidea</taxon>
        <taxon>Formicidae</taxon>
        <taxon>Ponerinae</taxon>
        <taxon>Ponerini</taxon>
        <taxon>Harpegnathos</taxon>
    </lineage>
</organism>
<feature type="compositionally biased region" description="Polar residues" evidence="1">
    <location>
        <begin position="434"/>
        <end position="467"/>
    </location>
</feature>
<feature type="region of interest" description="Disordered" evidence="1">
    <location>
        <begin position="312"/>
        <end position="332"/>
    </location>
</feature>
<reference evidence="3 4" key="1">
    <citation type="journal article" date="2010" name="Science">
        <title>Genomic comparison of the ants Camponotus floridanus and Harpegnathos saltator.</title>
        <authorList>
            <person name="Bonasio R."/>
            <person name="Zhang G."/>
            <person name="Ye C."/>
            <person name="Mutti N.S."/>
            <person name="Fang X."/>
            <person name="Qin N."/>
            <person name="Donahue G."/>
            <person name="Yang P."/>
            <person name="Li Q."/>
            <person name="Li C."/>
            <person name="Zhang P."/>
            <person name="Huang Z."/>
            <person name="Berger S.L."/>
            <person name="Reinberg D."/>
            <person name="Wang J."/>
            <person name="Liebig J."/>
        </authorList>
    </citation>
    <scope>NUCLEOTIDE SEQUENCE [LARGE SCALE GENOMIC DNA]</scope>
    <source>
        <strain evidence="3 4">R22 G/1</strain>
    </source>
</reference>
<feature type="region of interest" description="Disordered" evidence="1">
    <location>
        <begin position="694"/>
        <end position="735"/>
    </location>
</feature>
<name>E2C9J9_HARSA</name>
<evidence type="ECO:0000313" key="4">
    <source>
        <dbReference type="Proteomes" id="UP000008237"/>
    </source>
</evidence>
<feature type="compositionally biased region" description="Polar residues" evidence="1">
    <location>
        <begin position="694"/>
        <end position="703"/>
    </location>
</feature>
<feature type="region of interest" description="Disordered" evidence="1">
    <location>
        <begin position="922"/>
        <end position="964"/>
    </location>
</feature>
<feature type="region of interest" description="Disordered" evidence="1">
    <location>
        <begin position="424"/>
        <end position="496"/>
    </location>
</feature>